<name>A0A0L8FGB1_OCTBM</name>
<keyword evidence="1" id="KW-0863">Zinc-finger</keyword>
<dbReference type="AlphaFoldDB" id="A0A0L8FGB1"/>
<dbReference type="SMART" id="SM00343">
    <property type="entry name" value="ZnF_C2HC"/>
    <property type="match status" value="2"/>
</dbReference>
<dbReference type="GO" id="GO:0003676">
    <property type="term" value="F:nucleic acid binding"/>
    <property type="evidence" value="ECO:0007669"/>
    <property type="project" value="InterPro"/>
</dbReference>
<dbReference type="Gene3D" id="4.10.60.10">
    <property type="entry name" value="Zinc finger, CCHC-type"/>
    <property type="match status" value="1"/>
</dbReference>
<organism evidence="3">
    <name type="scientific">Octopus bimaculoides</name>
    <name type="common">California two-spotted octopus</name>
    <dbReference type="NCBI Taxonomy" id="37653"/>
    <lineage>
        <taxon>Eukaryota</taxon>
        <taxon>Metazoa</taxon>
        <taxon>Spiralia</taxon>
        <taxon>Lophotrochozoa</taxon>
        <taxon>Mollusca</taxon>
        <taxon>Cephalopoda</taxon>
        <taxon>Coleoidea</taxon>
        <taxon>Octopodiformes</taxon>
        <taxon>Octopoda</taxon>
        <taxon>Incirrata</taxon>
        <taxon>Octopodidae</taxon>
        <taxon>Octopus</taxon>
    </lineage>
</organism>
<evidence type="ECO:0000256" key="1">
    <source>
        <dbReference type="PROSITE-ProRule" id="PRU00047"/>
    </source>
</evidence>
<dbReference type="PANTHER" id="PTHR45823">
    <property type="entry name" value="T-SNARE COILED-COIL HOMOLOGY DOMAIN-CONTAINING PROTEIN"/>
    <property type="match status" value="1"/>
</dbReference>
<gene>
    <name evidence="3" type="ORF">OCBIM_22022000mg</name>
</gene>
<keyword evidence="1" id="KW-0862">Zinc</keyword>
<feature type="domain" description="CCHC-type" evidence="2">
    <location>
        <begin position="238"/>
        <end position="252"/>
    </location>
</feature>
<dbReference type="EMBL" id="KQ432502">
    <property type="protein sequence ID" value="KOF62743.1"/>
    <property type="molecule type" value="Genomic_DNA"/>
</dbReference>
<dbReference type="OrthoDB" id="8300214at2759"/>
<keyword evidence="1" id="KW-0479">Metal-binding</keyword>
<accession>A0A0L8FGB1</accession>
<dbReference type="SUPFAM" id="SSF57756">
    <property type="entry name" value="Retrovirus zinc finger-like domains"/>
    <property type="match status" value="1"/>
</dbReference>
<dbReference type="InterPro" id="IPR036875">
    <property type="entry name" value="Znf_CCHC_sf"/>
</dbReference>
<dbReference type="PROSITE" id="PS50158">
    <property type="entry name" value="ZF_CCHC"/>
    <property type="match status" value="1"/>
</dbReference>
<dbReference type="GO" id="GO:0008270">
    <property type="term" value="F:zinc ion binding"/>
    <property type="evidence" value="ECO:0007669"/>
    <property type="project" value="UniProtKB-KW"/>
</dbReference>
<reference evidence="3" key="1">
    <citation type="submission" date="2015-07" db="EMBL/GenBank/DDBJ databases">
        <title>MeaNS - Measles Nucleotide Surveillance Program.</title>
        <authorList>
            <person name="Tran T."/>
            <person name="Druce J."/>
        </authorList>
    </citation>
    <scope>NUCLEOTIDE SEQUENCE</scope>
    <source>
        <strain evidence="3">UCB-OBI-ISO-001</strain>
        <tissue evidence="3">Gonad</tissue>
    </source>
</reference>
<dbReference type="PANTHER" id="PTHR45823:SF1">
    <property type="entry name" value="T-SNARE COILED-COIL HOMOLOGY DOMAIN-CONTAINING PROTEIN"/>
    <property type="match status" value="1"/>
</dbReference>
<dbReference type="InterPro" id="IPR001878">
    <property type="entry name" value="Znf_CCHC"/>
</dbReference>
<proteinExistence type="predicted"/>
<protein>
    <recommendedName>
        <fullName evidence="2">CCHC-type domain-containing protein</fullName>
    </recommendedName>
</protein>
<evidence type="ECO:0000259" key="2">
    <source>
        <dbReference type="PROSITE" id="PS50158"/>
    </source>
</evidence>
<evidence type="ECO:0000313" key="3">
    <source>
        <dbReference type="EMBL" id="KOF62743.1"/>
    </source>
</evidence>
<sequence>MLRPGLSCGEHPDSLSVDVRASFLFVEVLRVRAFVTKLVSEVGMIDKLLQKKPQEFDGKVSWEVYWIQFEMLADHNDWDEGQSAVQLATSLKGPALEVLGQLLKADRNRYSALAEVLNRKYGTMCQSEMYRARFRTRVRARGEPLQKLAQDLESTEQFIDALYSIDLKVQVKQTRPGTMQEALARAMEFESYVKSSTGNFRVSGSSGFKARRVKVHEVEGLGNSRKLCEQKEEMTGVRCWHCGRSGHRWRDCYSWRREKKQNDRAGSVFKGECWSCKEKGHLRYVYPTRNKESEN</sequence>